<evidence type="ECO:0000313" key="2">
    <source>
        <dbReference type="EMBL" id="GGH67473.1"/>
    </source>
</evidence>
<sequence length="198" mass="21226">MTTITRVRKTLLALSAASAVAIGSFGAAAQIQLPSASAAQAPTASDTAMAQEKLNSFYKPALKGEFPGNPAGFVIGKTTRSEIIDKFGQPEVARTSVNGFDSYTANMGNPGYAMSYTTSGVLKEIRYFGTNVERQTNIGGITMAMVKKNWYAPTSATTIKNGNTTQTKLTYKRGEYNIEFIFNNSLDLSHINLVEGKA</sequence>
<organism evidence="2 3">
    <name type="scientific">Saccharibacillus endophyticus</name>
    <dbReference type="NCBI Taxonomy" id="2060666"/>
    <lineage>
        <taxon>Bacteria</taxon>
        <taxon>Bacillati</taxon>
        <taxon>Bacillota</taxon>
        <taxon>Bacilli</taxon>
        <taxon>Bacillales</taxon>
        <taxon>Paenibacillaceae</taxon>
        <taxon>Saccharibacillus</taxon>
    </lineage>
</organism>
<dbReference type="Pfam" id="PF14172">
    <property type="entry name" value="DUF4309"/>
    <property type="match status" value="1"/>
</dbReference>
<feature type="signal peptide" evidence="1">
    <location>
        <begin position="1"/>
        <end position="29"/>
    </location>
</feature>
<feature type="chain" id="PRO_5045553620" description="DUF4309 domain-containing protein" evidence="1">
    <location>
        <begin position="30"/>
        <end position="198"/>
    </location>
</feature>
<proteinExistence type="predicted"/>
<keyword evidence="3" id="KW-1185">Reference proteome</keyword>
<gene>
    <name evidence="2" type="primary">yjgB</name>
    <name evidence="2" type="ORF">GCM10007362_00490</name>
</gene>
<accession>A0ABQ1ZHU5</accession>
<evidence type="ECO:0000313" key="3">
    <source>
        <dbReference type="Proteomes" id="UP000605427"/>
    </source>
</evidence>
<dbReference type="InterPro" id="IPR025453">
    <property type="entry name" value="DUF4309"/>
</dbReference>
<dbReference type="RefSeq" id="WP_172237380.1">
    <property type="nucleotide sequence ID" value="NZ_BMDD01000001.1"/>
</dbReference>
<reference evidence="3" key="1">
    <citation type="journal article" date="2019" name="Int. J. Syst. Evol. Microbiol.">
        <title>The Global Catalogue of Microorganisms (GCM) 10K type strain sequencing project: providing services to taxonomists for standard genome sequencing and annotation.</title>
        <authorList>
            <consortium name="The Broad Institute Genomics Platform"/>
            <consortium name="The Broad Institute Genome Sequencing Center for Infectious Disease"/>
            <person name="Wu L."/>
            <person name="Ma J."/>
        </authorList>
    </citation>
    <scope>NUCLEOTIDE SEQUENCE [LARGE SCALE GENOMIC DNA]</scope>
    <source>
        <strain evidence="3">CCM 8702</strain>
    </source>
</reference>
<evidence type="ECO:0000256" key="1">
    <source>
        <dbReference type="SAM" id="SignalP"/>
    </source>
</evidence>
<evidence type="ECO:0008006" key="4">
    <source>
        <dbReference type="Google" id="ProtNLM"/>
    </source>
</evidence>
<dbReference type="EMBL" id="BMDD01000001">
    <property type="protein sequence ID" value="GGH67473.1"/>
    <property type="molecule type" value="Genomic_DNA"/>
</dbReference>
<name>A0ABQ1ZHU5_9BACL</name>
<keyword evidence="1" id="KW-0732">Signal</keyword>
<protein>
    <recommendedName>
        <fullName evidence="4">DUF4309 domain-containing protein</fullName>
    </recommendedName>
</protein>
<dbReference type="Proteomes" id="UP000605427">
    <property type="component" value="Unassembled WGS sequence"/>
</dbReference>
<comment type="caution">
    <text evidence="2">The sequence shown here is derived from an EMBL/GenBank/DDBJ whole genome shotgun (WGS) entry which is preliminary data.</text>
</comment>